<evidence type="ECO:0000259" key="8">
    <source>
        <dbReference type="Pfam" id="PF00080"/>
    </source>
</evidence>
<dbReference type="Proteomes" id="UP001153292">
    <property type="component" value="Chromosome 27"/>
</dbReference>
<dbReference type="CDD" id="cd00305">
    <property type="entry name" value="Cu-Zn_Superoxide_Dismutase"/>
    <property type="match status" value="1"/>
</dbReference>
<accession>A0ABN8L5P2</accession>
<evidence type="ECO:0000256" key="1">
    <source>
        <dbReference type="ARBA" id="ARBA00012682"/>
    </source>
</evidence>
<feature type="compositionally biased region" description="Basic and acidic residues" evidence="7">
    <location>
        <begin position="222"/>
        <end position="231"/>
    </location>
</feature>
<evidence type="ECO:0000313" key="10">
    <source>
        <dbReference type="Proteomes" id="UP001153292"/>
    </source>
</evidence>
<dbReference type="InterPro" id="IPR024134">
    <property type="entry name" value="SOD_Cu/Zn_/chaperone"/>
</dbReference>
<dbReference type="EC" id="1.15.1.1" evidence="1"/>
<feature type="region of interest" description="Disordered" evidence="7">
    <location>
        <begin position="215"/>
        <end position="237"/>
    </location>
</feature>
<keyword evidence="4" id="KW-0049">Antioxidant</keyword>
<evidence type="ECO:0000313" key="9">
    <source>
        <dbReference type="EMBL" id="CAH2987935.1"/>
    </source>
</evidence>
<keyword evidence="2" id="KW-0479">Metal-binding</keyword>
<feature type="region of interest" description="Disordered" evidence="7">
    <location>
        <begin position="139"/>
        <end position="166"/>
    </location>
</feature>
<sequence>MASSKLEVLVDFGDSPDKQQVDKTIKELTSREGVKEAQFKDGAIMVETSLPSTEILEFVTKTSGRRAVLQGFGDGQSAVAMVSGQSCCGGTVVGVVRFQQTGDVLVADGSIDGLPPSSEHGLHIHSTGDLSEGCNSIGDHYNPLGSPHGGPQDSADRRHAGDLGNIRVGDNGRATFRITDRILKYRLWCNSTVSWYIPKPQKDMRLRRHCCMGRKRSPISRQGKERGEKMLPKSLLS</sequence>
<name>A0ABN8L5P2_CHISP</name>
<evidence type="ECO:0000256" key="7">
    <source>
        <dbReference type="SAM" id="MobiDB-lite"/>
    </source>
</evidence>
<evidence type="ECO:0000256" key="4">
    <source>
        <dbReference type="ARBA" id="ARBA00022862"/>
    </source>
</evidence>
<reference evidence="9" key="1">
    <citation type="submission" date="2021-12" db="EMBL/GenBank/DDBJ databases">
        <authorList>
            <person name="King R."/>
        </authorList>
    </citation>
    <scope>NUCLEOTIDE SEQUENCE</scope>
</reference>
<keyword evidence="3" id="KW-0862">Zinc</keyword>
<protein>
    <recommendedName>
        <fullName evidence="1">superoxide dismutase</fullName>
        <ecNumber evidence="1">1.15.1.1</ecNumber>
    </recommendedName>
</protein>
<gene>
    <name evidence="9" type="ORF">CHILSU_LOCUS7474</name>
</gene>
<dbReference type="EMBL" id="OU963920">
    <property type="protein sequence ID" value="CAH2987935.1"/>
    <property type="molecule type" value="Genomic_DNA"/>
</dbReference>
<evidence type="ECO:0000256" key="2">
    <source>
        <dbReference type="ARBA" id="ARBA00022723"/>
    </source>
</evidence>
<evidence type="ECO:0000256" key="3">
    <source>
        <dbReference type="ARBA" id="ARBA00022833"/>
    </source>
</evidence>
<comment type="catalytic activity">
    <reaction evidence="6">
        <text>2 superoxide + 2 H(+) = H2O2 + O2</text>
        <dbReference type="Rhea" id="RHEA:20696"/>
        <dbReference type="ChEBI" id="CHEBI:15378"/>
        <dbReference type="ChEBI" id="CHEBI:15379"/>
        <dbReference type="ChEBI" id="CHEBI:16240"/>
        <dbReference type="ChEBI" id="CHEBI:18421"/>
        <dbReference type="EC" id="1.15.1.1"/>
    </reaction>
</comment>
<dbReference type="InterPro" id="IPR001424">
    <property type="entry name" value="SOD_Cu_Zn_dom"/>
</dbReference>
<dbReference type="SUPFAM" id="SSF49329">
    <property type="entry name" value="Cu,Zn superoxide dismutase-like"/>
    <property type="match status" value="1"/>
</dbReference>
<dbReference type="PANTHER" id="PTHR10003">
    <property type="entry name" value="SUPEROXIDE DISMUTASE CU-ZN -RELATED"/>
    <property type="match status" value="1"/>
</dbReference>
<proteinExistence type="predicted"/>
<evidence type="ECO:0000256" key="5">
    <source>
        <dbReference type="ARBA" id="ARBA00023002"/>
    </source>
</evidence>
<keyword evidence="10" id="KW-1185">Reference proteome</keyword>
<feature type="domain" description="Superoxide dismutase copper/zinc binding" evidence="8">
    <location>
        <begin position="92"/>
        <end position="184"/>
    </location>
</feature>
<dbReference type="Pfam" id="PF00080">
    <property type="entry name" value="Sod_Cu"/>
    <property type="match status" value="1"/>
</dbReference>
<keyword evidence="5" id="KW-0560">Oxidoreductase</keyword>
<dbReference type="Gene3D" id="2.60.40.200">
    <property type="entry name" value="Superoxide dismutase, copper/zinc binding domain"/>
    <property type="match status" value="1"/>
</dbReference>
<evidence type="ECO:0000256" key="6">
    <source>
        <dbReference type="ARBA" id="ARBA00049204"/>
    </source>
</evidence>
<dbReference type="InterPro" id="IPR036423">
    <property type="entry name" value="SOD-like_Cu/Zn_dom_sf"/>
</dbReference>
<organism evidence="9 10">
    <name type="scientific">Chilo suppressalis</name>
    <name type="common">Asiatic rice borer moth</name>
    <dbReference type="NCBI Taxonomy" id="168631"/>
    <lineage>
        <taxon>Eukaryota</taxon>
        <taxon>Metazoa</taxon>
        <taxon>Ecdysozoa</taxon>
        <taxon>Arthropoda</taxon>
        <taxon>Hexapoda</taxon>
        <taxon>Insecta</taxon>
        <taxon>Pterygota</taxon>
        <taxon>Neoptera</taxon>
        <taxon>Endopterygota</taxon>
        <taxon>Lepidoptera</taxon>
        <taxon>Glossata</taxon>
        <taxon>Ditrysia</taxon>
        <taxon>Pyraloidea</taxon>
        <taxon>Crambidae</taxon>
        <taxon>Crambinae</taxon>
        <taxon>Chilo</taxon>
    </lineage>
</organism>